<name>K2PSK0_9FLAO</name>
<dbReference type="InterPro" id="IPR016169">
    <property type="entry name" value="FAD-bd_PCMH_sub2"/>
</dbReference>
<dbReference type="Gene3D" id="3.40.462.20">
    <property type="match status" value="1"/>
</dbReference>
<dbReference type="InterPro" id="IPR006094">
    <property type="entry name" value="Oxid_FAD_bind_N"/>
</dbReference>
<dbReference type="Pfam" id="PF08031">
    <property type="entry name" value="BBE"/>
    <property type="match status" value="1"/>
</dbReference>
<dbReference type="GO" id="GO:0016491">
    <property type="term" value="F:oxidoreductase activity"/>
    <property type="evidence" value="ECO:0007669"/>
    <property type="project" value="UniProtKB-KW"/>
</dbReference>
<gene>
    <name evidence="7" type="ORF">I215_06257</name>
</gene>
<dbReference type="InterPro" id="IPR012951">
    <property type="entry name" value="BBE"/>
</dbReference>
<keyword evidence="4" id="KW-0274">FAD</keyword>
<dbReference type="Proteomes" id="UP000007364">
    <property type="component" value="Unassembled WGS sequence"/>
</dbReference>
<evidence type="ECO:0000313" key="7">
    <source>
        <dbReference type="EMBL" id="EKF55540.1"/>
    </source>
</evidence>
<dbReference type="GO" id="GO:0071949">
    <property type="term" value="F:FAD binding"/>
    <property type="evidence" value="ECO:0007669"/>
    <property type="project" value="InterPro"/>
</dbReference>
<evidence type="ECO:0000256" key="1">
    <source>
        <dbReference type="ARBA" id="ARBA00001974"/>
    </source>
</evidence>
<dbReference type="AlphaFoldDB" id="K2PSK0"/>
<comment type="cofactor">
    <cofactor evidence="1">
        <name>FAD</name>
        <dbReference type="ChEBI" id="CHEBI:57692"/>
    </cofactor>
</comment>
<evidence type="ECO:0000256" key="4">
    <source>
        <dbReference type="ARBA" id="ARBA00022827"/>
    </source>
</evidence>
<dbReference type="OrthoDB" id="545125at2"/>
<dbReference type="InterPro" id="IPR036318">
    <property type="entry name" value="FAD-bd_PCMH-like_sf"/>
</dbReference>
<dbReference type="InterPro" id="IPR006093">
    <property type="entry name" value="Oxy_OxRdtase_FAD_BS"/>
</dbReference>
<protein>
    <recommendedName>
        <fullName evidence="6">FAD-binding PCMH-type domain-containing protein</fullName>
    </recommendedName>
</protein>
<dbReference type="PROSITE" id="PS00862">
    <property type="entry name" value="OX2_COVAL_FAD"/>
    <property type="match status" value="1"/>
</dbReference>
<dbReference type="PROSITE" id="PS51387">
    <property type="entry name" value="FAD_PCMH"/>
    <property type="match status" value="1"/>
</dbReference>
<accession>K2PSK0</accession>
<organism evidence="7 8">
    <name type="scientific">Galbibacter marinus</name>
    <dbReference type="NCBI Taxonomy" id="555500"/>
    <lineage>
        <taxon>Bacteria</taxon>
        <taxon>Pseudomonadati</taxon>
        <taxon>Bacteroidota</taxon>
        <taxon>Flavobacteriia</taxon>
        <taxon>Flavobacteriales</taxon>
        <taxon>Flavobacteriaceae</taxon>
        <taxon>Galbibacter</taxon>
    </lineage>
</organism>
<dbReference type="STRING" id="555500.I215_06257"/>
<evidence type="ECO:0000256" key="3">
    <source>
        <dbReference type="ARBA" id="ARBA00022630"/>
    </source>
</evidence>
<comment type="caution">
    <text evidence="7">The sequence shown here is derived from an EMBL/GenBank/DDBJ whole genome shotgun (WGS) entry which is preliminary data.</text>
</comment>
<keyword evidence="8" id="KW-1185">Reference proteome</keyword>
<evidence type="ECO:0000313" key="8">
    <source>
        <dbReference type="Proteomes" id="UP000007364"/>
    </source>
</evidence>
<dbReference type="InterPro" id="IPR016166">
    <property type="entry name" value="FAD-bd_PCMH"/>
</dbReference>
<feature type="domain" description="FAD-binding PCMH-type" evidence="6">
    <location>
        <begin position="41"/>
        <end position="211"/>
    </location>
</feature>
<reference evidence="7 8" key="1">
    <citation type="journal article" date="2012" name="J. Bacteriol.">
        <title>Genome Sequence of Galbibacter marinum Type Strain ck-I2-15.</title>
        <authorList>
            <person name="Lai Q."/>
            <person name="Li C."/>
            <person name="Shao Z."/>
        </authorList>
    </citation>
    <scope>NUCLEOTIDE SEQUENCE [LARGE SCALE GENOMIC DNA]</scope>
    <source>
        <strain evidence="8">ck-I2-15</strain>
    </source>
</reference>
<evidence type="ECO:0000256" key="5">
    <source>
        <dbReference type="ARBA" id="ARBA00023002"/>
    </source>
</evidence>
<dbReference type="Pfam" id="PF01565">
    <property type="entry name" value="FAD_binding_4"/>
    <property type="match status" value="1"/>
</dbReference>
<keyword evidence="5" id="KW-0560">Oxidoreductase</keyword>
<dbReference type="InterPro" id="IPR016167">
    <property type="entry name" value="FAD-bd_PCMH_sub1"/>
</dbReference>
<sequence length="461" mass="51746">MKTKHLDSKALEAFENQLKGELVTPDSDRYDMFRRVYNGMIDKKPALIVRCQNIADVLYSLEFGKIHNIPIAIRAGGHNAAGLGVADQSIVIDLSLMNGIQVDLKFNTVRVEAGCLLGDIDHALDPFGKAFPTGIFSTTGISGLTLGGGFGHLSRAYGLTIDSLLEADIVLADGRLITVDEHNFPDLFWAIQGGGGNFGIVTSYLFELHPAGKIQGGPMLWHMEEAKHIMPFYRDFILKAPKEIYCYFAFLTIPPVAIFPENLHLKKMCGLVWCNLGSTIKSNAALERFRSFKTPALDYVEIMPYVQLQSLFDALYPSGLQWYWKAAFLKDLSQEAISQNIIHANRLPTPHSTVHFYPVNGACHDKKNSDSAWGNRDANWSQVIVGVDPDPTNNPKITHWARSYWEAIHPYSLGGGYINFMMDEGQDQIKASYRDNYTRLQKIKQKYDPKNLFRINQNIKP</sequence>
<dbReference type="SUPFAM" id="SSF56176">
    <property type="entry name" value="FAD-binding/transporter-associated domain-like"/>
    <property type="match status" value="1"/>
</dbReference>
<dbReference type="PANTHER" id="PTHR42973:SF39">
    <property type="entry name" value="FAD-BINDING PCMH-TYPE DOMAIN-CONTAINING PROTEIN"/>
    <property type="match status" value="1"/>
</dbReference>
<proteinExistence type="inferred from homology"/>
<dbReference type="RefSeq" id="WP_008991121.1">
    <property type="nucleotide sequence ID" value="NZ_AMSG01000006.1"/>
</dbReference>
<evidence type="ECO:0000259" key="6">
    <source>
        <dbReference type="PROSITE" id="PS51387"/>
    </source>
</evidence>
<comment type="similarity">
    <text evidence="2">Belongs to the oxygen-dependent FAD-linked oxidoreductase family.</text>
</comment>
<dbReference type="Gene3D" id="3.30.43.10">
    <property type="entry name" value="Uridine Diphospho-n-acetylenolpyruvylglucosamine Reductase, domain 2"/>
    <property type="match status" value="1"/>
</dbReference>
<dbReference type="Gene3D" id="3.30.465.10">
    <property type="match status" value="1"/>
</dbReference>
<dbReference type="EMBL" id="AMSG01000006">
    <property type="protein sequence ID" value="EKF55540.1"/>
    <property type="molecule type" value="Genomic_DNA"/>
</dbReference>
<dbReference type="PANTHER" id="PTHR42973">
    <property type="entry name" value="BINDING OXIDOREDUCTASE, PUTATIVE (AFU_ORTHOLOGUE AFUA_1G17690)-RELATED"/>
    <property type="match status" value="1"/>
</dbReference>
<dbReference type="InterPro" id="IPR050416">
    <property type="entry name" value="FAD-linked_Oxidoreductase"/>
</dbReference>
<dbReference type="eggNOG" id="COG0277">
    <property type="taxonomic scope" value="Bacteria"/>
</dbReference>
<keyword evidence="3" id="KW-0285">Flavoprotein</keyword>
<evidence type="ECO:0000256" key="2">
    <source>
        <dbReference type="ARBA" id="ARBA00005466"/>
    </source>
</evidence>